<protein>
    <recommendedName>
        <fullName evidence="2">SAP domain-containing protein</fullName>
    </recommendedName>
</protein>
<organism evidence="3">
    <name type="scientific">viral metagenome</name>
    <dbReference type="NCBI Taxonomy" id="1070528"/>
    <lineage>
        <taxon>unclassified sequences</taxon>
        <taxon>metagenomes</taxon>
        <taxon>organismal metagenomes</taxon>
    </lineage>
</organism>
<dbReference type="SUPFAM" id="SSF68906">
    <property type="entry name" value="SAP domain"/>
    <property type="match status" value="1"/>
</dbReference>
<feature type="compositionally biased region" description="Basic residues" evidence="1">
    <location>
        <begin position="58"/>
        <end position="70"/>
    </location>
</feature>
<evidence type="ECO:0000259" key="2">
    <source>
        <dbReference type="PROSITE" id="PS50800"/>
    </source>
</evidence>
<dbReference type="InterPro" id="IPR036361">
    <property type="entry name" value="SAP_dom_sf"/>
</dbReference>
<accession>A0A6C0J5B7</accession>
<proteinExistence type="predicted"/>
<dbReference type="EMBL" id="MN740318">
    <property type="protein sequence ID" value="QHT99895.1"/>
    <property type="molecule type" value="Genomic_DNA"/>
</dbReference>
<evidence type="ECO:0000256" key="1">
    <source>
        <dbReference type="SAM" id="MobiDB-lite"/>
    </source>
</evidence>
<feature type="domain" description="SAP" evidence="2">
    <location>
        <begin position="33"/>
        <end position="67"/>
    </location>
</feature>
<dbReference type="InterPro" id="IPR003034">
    <property type="entry name" value="SAP_dom"/>
</dbReference>
<feature type="region of interest" description="Disordered" evidence="1">
    <location>
        <begin position="25"/>
        <end position="70"/>
    </location>
</feature>
<name>A0A6C0J5B7_9ZZZZ</name>
<dbReference type="PROSITE" id="PS50800">
    <property type="entry name" value="SAP"/>
    <property type="match status" value="1"/>
</dbReference>
<sequence length="70" mass="7247">MPASVVLPSGQTAPANSVASYSPAALGLKGSGRRGHTAKSMKRALKKAGLKTSGKKAALTRRVKKHHLKV</sequence>
<reference evidence="3" key="1">
    <citation type="journal article" date="2020" name="Nature">
        <title>Giant virus diversity and host interactions through global metagenomics.</title>
        <authorList>
            <person name="Schulz F."/>
            <person name="Roux S."/>
            <person name="Paez-Espino D."/>
            <person name="Jungbluth S."/>
            <person name="Walsh D.A."/>
            <person name="Denef V.J."/>
            <person name="McMahon K.D."/>
            <person name="Konstantinidis K.T."/>
            <person name="Eloe-Fadrosh E.A."/>
            <person name="Kyrpides N.C."/>
            <person name="Woyke T."/>
        </authorList>
    </citation>
    <scope>NUCLEOTIDE SEQUENCE</scope>
    <source>
        <strain evidence="3">GVMAG-M-3300025778-1</strain>
    </source>
</reference>
<evidence type="ECO:0000313" key="3">
    <source>
        <dbReference type="EMBL" id="QHT99895.1"/>
    </source>
</evidence>
<feature type="compositionally biased region" description="Basic residues" evidence="1">
    <location>
        <begin position="31"/>
        <end position="49"/>
    </location>
</feature>
<dbReference type="AlphaFoldDB" id="A0A6C0J5B7"/>